<dbReference type="GO" id="GO:0006629">
    <property type="term" value="P:lipid metabolic process"/>
    <property type="evidence" value="ECO:0007669"/>
    <property type="project" value="InterPro"/>
</dbReference>
<organism evidence="3">
    <name type="scientific">Prymnesium polylepis</name>
    <dbReference type="NCBI Taxonomy" id="72548"/>
    <lineage>
        <taxon>Eukaryota</taxon>
        <taxon>Haptista</taxon>
        <taxon>Haptophyta</taxon>
        <taxon>Prymnesiophyceae</taxon>
        <taxon>Prymnesiales</taxon>
        <taxon>Prymnesiaceae</taxon>
        <taxon>Prymnesium</taxon>
    </lineage>
</organism>
<gene>
    <name evidence="3" type="ORF">CPOL0286_LOCUS1000</name>
</gene>
<feature type="region of interest" description="Disordered" evidence="1">
    <location>
        <begin position="312"/>
        <end position="331"/>
    </location>
</feature>
<feature type="region of interest" description="Disordered" evidence="1">
    <location>
        <begin position="276"/>
        <end position="303"/>
    </location>
</feature>
<feature type="domain" description="Fungal lipase-type" evidence="2">
    <location>
        <begin position="33"/>
        <end position="96"/>
    </location>
</feature>
<name>A0A7S4HDB1_9EUKA</name>
<accession>A0A7S4HDB1</accession>
<reference evidence="3" key="1">
    <citation type="submission" date="2021-01" db="EMBL/GenBank/DDBJ databases">
        <authorList>
            <person name="Corre E."/>
            <person name="Pelletier E."/>
            <person name="Niang G."/>
            <person name="Scheremetjew M."/>
            <person name="Finn R."/>
            <person name="Kale V."/>
            <person name="Holt S."/>
            <person name="Cochrane G."/>
            <person name="Meng A."/>
            <person name="Brown T."/>
            <person name="Cohen L."/>
        </authorList>
    </citation>
    <scope>NUCLEOTIDE SEQUENCE</scope>
    <source>
        <strain evidence="3">UIO037</strain>
    </source>
</reference>
<sequence length="351" mass="38125">MDSICSDDDPGNAGGLVHWLHAIAMFSPNSFDEVHFTGHSFGGTLAQGAALRVALEPSLQPIHGRVRLLAFGSVPWLNESGAELYRKALGSRAVHLVTQLLQRCSRPSGAKQWAMPACAGDADSLSGSQLFSFVGYDLVRDPLTTGFAVEHAVPHNTFAIENLSVQEEWDKFSMTRSGLTRTDQHKMTHLFSADEVWTDGARVVQPTSCWPAPSLLPVAMGPYLAKLMQGTLEQDDPLLVDFFRLHRGRSYRAALLSVASSLQDERARAQELEATTVQQKGAMQKDAADAAEPKQAPSLGRTLSKRSLAALLDEPKQGDENGPSDNVQRKGMTKIASYGSLTQCMDSIAMF</sequence>
<evidence type="ECO:0000256" key="1">
    <source>
        <dbReference type="SAM" id="MobiDB-lite"/>
    </source>
</evidence>
<evidence type="ECO:0000259" key="2">
    <source>
        <dbReference type="Pfam" id="PF01764"/>
    </source>
</evidence>
<dbReference type="InterPro" id="IPR002921">
    <property type="entry name" value="Fungal_lipase-type"/>
</dbReference>
<dbReference type="Gene3D" id="3.40.50.1820">
    <property type="entry name" value="alpha/beta hydrolase"/>
    <property type="match status" value="1"/>
</dbReference>
<evidence type="ECO:0000313" key="3">
    <source>
        <dbReference type="EMBL" id="CAE2195646.1"/>
    </source>
</evidence>
<dbReference type="AlphaFoldDB" id="A0A7S4HDB1"/>
<dbReference type="Pfam" id="PF01764">
    <property type="entry name" value="Lipase_3"/>
    <property type="match status" value="1"/>
</dbReference>
<proteinExistence type="predicted"/>
<protein>
    <recommendedName>
        <fullName evidence="2">Fungal lipase-type domain-containing protein</fullName>
    </recommendedName>
</protein>
<dbReference type="SUPFAM" id="SSF53474">
    <property type="entry name" value="alpha/beta-Hydrolases"/>
    <property type="match status" value="1"/>
</dbReference>
<dbReference type="InterPro" id="IPR029058">
    <property type="entry name" value="AB_hydrolase_fold"/>
</dbReference>
<dbReference type="EMBL" id="HBKO01002022">
    <property type="protein sequence ID" value="CAE2195646.1"/>
    <property type="molecule type" value="Transcribed_RNA"/>
</dbReference>